<dbReference type="EMBL" id="GBXM01103367">
    <property type="protein sequence ID" value="JAH05210.1"/>
    <property type="molecule type" value="Transcribed_RNA"/>
</dbReference>
<evidence type="ECO:0000313" key="1">
    <source>
        <dbReference type="EMBL" id="JAH05210.1"/>
    </source>
</evidence>
<sequence length="37" mass="4264">MTSTLKTLVLKQAETQRECKGIAVTDHDYDEAIIRER</sequence>
<protein>
    <submittedName>
        <fullName evidence="1">Uncharacterized protein</fullName>
    </submittedName>
</protein>
<proteinExistence type="predicted"/>
<organism evidence="1">
    <name type="scientific">Anguilla anguilla</name>
    <name type="common">European freshwater eel</name>
    <name type="synonym">Muraena anguilla</name>
    <dbReference type="NCBI Taxonomy" id="7936"/>
    <lineage>
        <taxon>Eukaryota</taxon>
        <taxon>Metazoa</taxon>
        <taxon>Chordata</taxon>
        <taxon>Craniata</taxon>
        <taxon>Vertebrata</taxon>
        <taxon>Euteleostomi</taxon>
        <taxon>Actinopterygii</taxon>
        <taxon>Neopterygii</taxon>
        <taxon>Teleostei</taxon>
        <taxon>Anguilliformes</taxon>
        <taxon>Anguillidae</taxon>
        <taxon>Anguilla</taxon>
    </lineage>
</organism>
<name>A0A0E9PM83_ANGAN</name>
<accession>A0A0E9PM83</accession>
<dbReference type="AlphaFoldDB" id="A0A0E9PM83"/>
<reference evidence="1" key="1">
    <citation type="submission" date="2014-11" db="EMBL/GenBank/DDBJ databases">
        <authorList>
            <person name="Amaro Gonzalez C."/>
        </authorList>
    </citation>
    <scope>NUCLEOTIDE SEQUENCE</scope>
</reference>
<reference evidence="1" key="2">
    <citation type="journal article" date="2015" name="Fish Shellfish Immunol.">
        <title>Early steps in the European eel (Anguilla anguilla)-Vibrio vulnificus interaction in the gills: Role of the RtxA13 toxin.</title>
        <authorList>
            <person name="Callol A."/>
            <person name="Pajuelo D."/>
            <person name="Ebbesson L."/>
            <person name="Teles M."/>
            <person name="MacKenzie S."/>
            <person name="Amaro C."/>
        </authorList>
    </citation>
    <scope>NUCLEOTIDE SEQUENCE</scope>
</reference>